<protein>
    <submittedName>
        <fullName evidence="2">DUF2798 domain-containing protein</fullName>
    </submittedName>
</protein>
<dbReference type="RefSeq" id="WP_209532669.1">
    <property type="nucleotide sequence ID" value="NZ_JAEEGA010000025.1"/>
</dbReference>
<dbReference type="Proteomes" id="UP000674938">
    <property type="component" value="Unassembled WGS sequence"/>
</dbReference>
<proteinExistence type="predicted"/>
<feature type="transmembrane region" description="Helical" evidence="1">
    <location>
        <begin position="15"/>
        <end position="36"/>
    </location>
</feature>
<dbReference type="InterPro" id="IPR021529">
    <property type="entry name" value="DUF2798"/>
</dbReference>
<reference evidence="2" key="1">
    <citation type="submission" date="2020-12" db="EMBL/GenBank/DDBJ databases">
        <title>Vagococcus allomyrinae sp. nov. and Enterococcus lavae sp. nov., isolated from the larvae of Allomyrina dichotoma.</title>
        <authorList>
            <person name="Lee S.D."/>
        </authorList>
    </citation>
    <scope>NUCLEOTIDE SEQUENCE</scope>
    <source>
        <strain evidence="2">BWB3-3</strain>
    </source>
</reference>
<feature type="transmembrane region" description="Helical" evidence="1">
    <location>
        <begin position="129"/>
        <end position="149"/>
    </location>
</feature>
<keyword evidence="1" id="KW-0812">Transmembrane</keyword>
<dbReference type="EMBL" id="JAEEGA010000025">
    <property type="protein sequence ID" value="MBP1044301.1"/>
    <property type="molecule type" value="Genomic_DNA"/>
</dbReference>
<feature type="transmembrane region" description="Helical" evidence="1">
    <location>
        <begin position="48"/>
        <end position="67"/>
    </location>
</feature>
<dbReference type="AlphaFoldDB" id="A0A940PIP7"/>
<evidence type="ECO:0000313" key="3">
    <source>
        <dbReference type="Proteomes" id="UP000674938"/>
    </source>
</evidence>
<keyword evidence="3" id="KW-1185">Reference proteome</keyword>
<feature type="transmembrane region" description="Helical" evidence="1">
    <location>
        <begin position="88"/>
        <end position="109"/>
    </location>
</feature>
<comment type="caution">
    <text evidence="2">The sequence shown here is derived from an EMBL/GenBank/DDBJ whole genome shotgun (WGS) entry which is preliminary data.</text>
</comment>
<organism evidence="2 3">
    <name type="scientific">Vagococcus allomyrinae</name>
    <dbReference type="NCBI Taxonomy" id="2794353"/>
    <lineage>
        <taxon>Bacteria</taxon>
        <taxon>Bacillati</taxon>
        <taxon>Bacillota</taxon>
        <taxon>Bacilli</taxon>
        <taxon>Lactobacillales</taxon>
        <taxon>Enterococcaceae</taxon>
        <taxon>Vagococcus</taxon>
    </lineage>
</organism>
<name>A0A940PIP7_9ENTE</name>
<keyword evidence="1" id="KW-0472">Membrane</keyword>
<evidence type="ECO:0000313" key="2">
    <source>
        <dbReference type="EMBL" id="MBP1044301.1"/>
    </source>
</evidence>
<dbReference type="Pfam" id="PF11391">
    <property type="entry name" value="DUF2798"/>
    <property type="match status" value="2"/>
</dbReference>
<keyword evidence="1" id="KW-1133">Transmembrane helix</keyword>
<gene>
    <name evidence="2" type="ORF">I6N95_25155</name>
</gene>
<evidence type="ECO:0000256" key="1">
    <source>
        <dbReference type="SAM" id="Phobius"/>
    </source>
</evidence>
<accession>A0A940PIP7</accession>
<sequence length="170" mass="19361">MKQERRLPQTSKEGLLYGVVICGITAFLMASFNIYLQVKQVNMTLVVMILKAFPLFFLIALLLETFVMHQPVEKLVRKFTEKDDSFNAVILFTVLFTVVGMSFSMTIIGDFIGHGFLIEQGFLLRFLAAWPRNFAIVLMIELLIAQPLARKVMTVLHQNKSAEYQVPLGE</sequence>